<name>A0A363UKP9_9GAMM</name>
<evidence type="ECO:0000313" key="4">
    <source>
        <dbReference type="Proteomes" id="UP000251800"/>
    </source>
</evidence>
<proteinExistence type="predicted"/>
<feature type="region of interest" description="Disordered" evidence="1">
    <location>
        <begin position="74"/>
        <end position="103"/>
    </location>
</feature>
<sequence length="250" mass="26697">MGLAGLLLLSSGPALAEPAFARQYKNQYGYMPSCNACHKDGGGTPVNRYGQQFKDAGLNAGAFNAIAELDADGDGARNGAEATARSNPGSDRSTPDAPGDWLDTSNLVPRAVRDLFPDVTTYKLVDAIFTDKEVTRAAERGVTLTAEDENTIYVPVDNRRPVGTAIIVAGQFEGQQFFVVLSTDRQLVITHVEAIDAGPLEAARDDDLYQSFPGQSVETLQIADDVTGLPRAAQQAVLRAATMLQVRLKP</sequence>
<accession>A0A363UKP9</accession>
<feature type="signal peptide" evidence="2">
    <location>
        <begin position="1"/>
        <end position="16"/>
    </location>
</feature>
<evidence type="ECO:0000256" key="1">
    <source>
        <dbReference type="SAM" id="MobiDB-lite"/>
    </source>
</evidence>
<evidence type="ECO:0000256" key="2">
    <source>
        <dbReference type="SAM" id="SignalP"/>
    </source>
</evidence>
<reference evidence="3 4" key="1">
    <citation type="submission" date="2018-05" db="EMBL/GenBank/DDBJ databases">
        <title>Abyssibacter profundi OUC007T gen. nov., sp. nov, a marine bacterium isolated from seawater of the Mariana Trench.</title>
        <authorList>
            <person name="Zhou S."/>
        </authorList>
    </citation>
    <scope>NUCLEOTIDE SEQUENCE [LARGE SCALE GENOMIC DNA]</scope>
    <source>
        <strain evidence="3 4">OUC007</strain>
    </source>
</reference>
<organism evidence="3 4">
    <name type="scientific">Abyssibacter profundi</name>
    <dbReference type="NCBI Taxonomy" id="2182787"/>
    <lineage>
        <taxon>Bacteria</taxon>
        <taxon>Pseudomonadati</taxon>
        <taxon>Pseudomonadota</taxon>
        <taxon>Gammaproteobacteria</taxon>
        <taxon>Chromatiales</taxon>
        <taxon>Oceanococcaceae</taxon>
        <taxon>Abyssibacter</taxon>
    </lineage>
</organism>
<gene>
    <name evidence="3" type="ORF">DEH80_09285</name>
</gene>
<dbReference type="AlphaFoldDB" id="A0A363UKP9"/>
<keyword evidence="4" id="KW-1185">Reference proteome</keyword>
<dbReference type="Proteomes" id="UP000251800">
    <property type="component" value="Unassembled WGS sequence"/>
</dbReference>
<feature type="chain" id="PRO_5016785844" description="Cytochrome c domain-containing protein" evidence="2">
    <location>
        <begin position="17"/>
        <end position="250"/>
    </location>
</feature>
<protein>
    <recommendedName>
        <fullName evidence="5">Cytochrome c domain-containing protein</fullName>
    </recommendedName>
</protein>
<comment type="caution">
    <text evidence="3">The sequence shown here is derived from an EMBL/GenBank/DDBJ whole genome shotgun (WGS) entry which is preliminary data.</text>
</comment>
<dbReference type="EMBL" id="QEQK01000007">
    <property type="protein sequence ID" value="PWN56002.1"/>
    <property type="molecule type" value="Genomic_DNA"/>
</dbReference>
<evidence type="ECO:0000313" key="3">
    <source>
        <dbReference type="EMBL" id="PWN56002.1"/>
    </source>
</evidence>
<keyword evidence="2" id="KW-0732">Signal</keyword>
<evidence type="ECO:0008006" key="5">
    <source>
        <dbReference type="Google" id="ProtNLM"/>
    </source>
</evidence>